<evidence type="ECO:0000313" key="4">
    <source>
        <dbReference type="Proteomes" id="UP000078544"/>
    </source>
</evidence>
<reference evidence="3 4" key="1">
    <citation type="journal article" date="2016" name="Genome Biol. Evol.">
        <title>Divergent and convergent evolution of fungal pathogenicity.</title>
        <authorList>
            <person name="Shang Y."/>
            <person name="Xiao G."/>
            <person name="Zheng P."/>
            <person name="Cen K."/>
            <person name="Zhan S."/>
            <person name="Wang C."/>
        </authorList>
    </citation>
    <scope>NUCLEOTIDE SEQUENCE [LARGE SCALE GENOMIC DNA]</scope>
    <source>
        <strain evidence="3 4">RCEF 2490</strain>
    </source>
</reference>
<evidence type="ECO:0000313" key="3">
    <source>
        <dbReference type="EMBL" id="KZZ94766.1"/>
    </source>
</evidence>
<evidence type="ECO:0000256" key="1">
    <source>
        <dbReference type="SAM" id="MobiDB-lite"/>
    </source>
</evidence>
<accession>A0A168B435</accession>
<protein>
    <submittedName>
        <fullName evidence="3">MYB-like protein</fullName>
    </submittedName>
</protein>
<dbReference type="InterPro" id="IPR009057">
    <property type="entry name" value="Homeodomain-like_sf"/>
</dbReference>
<dbReference type="Gene3D" id="1.10.10.60">
    <property type="entry name" value="Homeodomain-like"/>
    <property type="match status" value="1"/>
</dbReference>
<dbReference type="Proteomes" id="UP000078544">
    <property type="component" value="Unassembled WGS sequence"/>
</dbReference>
<gene>
    <name evidence="3" type="ORF">AAL_04877</name>
</gene>
<feature type="compositionally biased region" description="Acidic residues" evidence="1">
    <location>
        <begin position="129"/>
        <end position="141"/>
    </location>
</feature>
<feature type="compositionally biased region" description="Polar residues" evidence="1">
    <location>
        <begin position="149"/>
        <end position="167"/>
    </location>
</feature>
<organism evidence="3 4">
    <name type="scientific">Moelleriella libera RCEF 2490</name>
    <dbReference type="NCBI Taxonomy" id="1081109"/>
    <lineage>
        <taxon>Eukaryota</taxon>
        <taxon>Fungi</taxon>
        <taxon>Dikarya</taxon>
        <taxon>Ascomycota</taxon>
        <taxon>Pezizomycotina</taxon>
        <taxon>Sordariomycetes</taxon>
        <taxon>Hypocreomycetidae</taxon>
        <taxon>Hypocreales</taxon>
        <taxon>Clavicipitaceae</taxon>
        <taxon>Moelleriella</taxon>
    </lineage>
</organism>
<dbReference type="PROSITE" id="PS50090">
    <property type="entry name" value="MYB_LIKE"/>
    <property type="match status" value="1"/>
</dbReference>
<evidence type="ECO:0000259" key="2">
    <source>
        <dbReference type="PROSITE" id="PS50090"/>
    </source>
</evidence>
<comment type="caution">
    <text evidence="3">The sequence shown here is derived from an EMBL/GenBank/DDBJ whole genome shotgun (WGS) entry which is preliminary data.</text>
</comment>
<dbReference type="SUPFAM" id="SSF46689">
    <property type="entry name" value="Homeodomain-like"/>
    <property type="match status" value="1"/>
</dbReference>
<keyword evidence="4" id="KW-1185">Reference proteome</keyword>
<sequence length="283" mass="31316">MLLPSALSCDSAQPSRPARRGESYFSPPSSPRTISSATALNNIMTTCRSLQSLIATPAPTSTTISSLAPPPSLAQLPTPPMAHTALPIKLRLRTGCSPSSDDLWTRRRLAKRSVVPQIDTAHKRRRCDDDDMALSEDESCGETELRTGEASQQDGSLSNESEASAPSTPKRARIAPEVLPLGLERSDFHDVYRDASDGGVAAGLDFEFEADAQDWTAEDDRVLVELVLEKLKLSKSEWQECARNLGKDRHDITRRWKSLMMKDEVGLKTRHNNRRPRLHSTWS</sequence>
<feature type="region of interest" description="Disordered" evidence="1">
    <location>
        <begin position="1"/>
        <end position="32"/>
    </location>
</feature>
<dbReference type="AlphaFoldDB" id="A0A168B435"/>
<dbReference type="CDD" id="cd00167">
    <property type="entry name" value="SANT"/>
    <property type="match status" value="1"/>
</dbReference>
<feature type="region of interest" description="Disordered" evidence="1">
    <location>
        <begin position="122"/>
        <end position="174"/>
    </location>
</feature>
<dbReference type="OrthoDB" id="5334491at2759"/>
<dbReference type="EMBL" id="AZGY01000010">
    <property type="protein sequence ID" value="KZZ94766.1"/>
    <property type="molecule type" value="Genomic_DNA"/>
</dbReference>
<feature type="domain" description="Myb-like" evidence="2">
    <location>
        <begin position="215"/>
        <end position="260"/>
    </location>
</feature>
<dbReference type="InterPro" id="IPR001005">
    <property type="entry name" value="SANT/Myb"/>
</dbReference>
<name>A0A168B435_9HYPO</name>
<proteinExistence type="predicted"/>